<evidence type="ECO:0000313" key="1">
    <source>
        <dbReference type="EMBL" id="MEX0430666.1"/>
    </source>
</evidence>
<name>A0ABV3T640_9GAMM</name>
<dbReference type="Gene3D" id="2.60.120.1140">
    <property type="entry name" value="Protein of unknown function DUF192"/>
    <property type="match status" value="1"/>
</dbReference>
<dbReference type="Proteomes" id="UP001556637">
    <property type="component" value="Unassembled WGS sequence"/>
</dbReference>
<sequence>MKPLIPDGSIITCRTADAEARLRIMLADRWLSRLVGLLTTASPPPADSGLLLLPGGSVHTLGLRYDIDVAHLDADLRVLRHRSAVRPGRFVRAPAGTQATLETAAGVLPADLTGHCFEIAQVAA</sequence>
<keyword evidence="2" id="KW-1185">Reference proteome</keyword>
<proteinExistence type="predicted"/>
<dbReference type="EMBL" id="JBAKFF010000001">
    <property type="protein sequence ID" value="MEX0430666.1"/>
    <property type="molecule type" value="Genomic_DNA"/>
</dbReference>
<protein>
    <submittedName>
        <fullName evidence="1">Uncharacterized protein</fullName>
    </submittedName>
</protein>
<reference evidence="1 2" key="1">
    <citation type="submission" date="2024-02" db="EMBL/GenBank/DDBJ databases">
        <title>New especies of Spiribacter isolated from saline water.</title>
        <authorList>
            <person name="Leon M.J."/>
            <person name="De La Haba R."/>
            <person name="Sanchez-Porro C."/>
            <person name="Ventosa A."/>
        </authorList>
    </citation>
    <scope>NUCLEOTIDE SEQUENCE [LARGE SCALE GENOMIC DNA]</scope>
    <source>
        <strain evidence="2">ag22IC4-189</strain>
    </source>
</reference>
<accession>A0ABV3T640</accession>
<gene>
    <name evidence="1" type="ORF">V6X30_04515</name>
</gene>
<comment type="caution">
    <text evidence="1">The sequence shown here is derived from an EMBL/GenBank/DDBJ whole genome shotgun (WGS) entry which is preliminary data.</text>
</comment>
<dbReference type="InterPro" id="IPR038695">
    <property type="entry name" value="Saro_0823-like_sf"/>
</dbReference>
<organism evidence="1 2">
    <name type="scientific">Spiribacter insolitus</name>
    <dbReference type="NCBI Taxonomy" id="3122417"/>
    <lineage>
        <taxon>Bacteria</taxon>
        <taxon>Pseudomonadati</taxon>
        <taxon>Pseudomonadota</taxon>
        <taxon>Gammaproteobacteria</taxon>
        <taxon>Chromatiales</taxon>
        <taxon>Ectothiorhodospiraceae</taxon>
        <taxon>Spiribacter</taxon>
    </lineage>
</organism>
<dbReference type="RefSeq" id="WP_367983454.1">
    <property type="nucleotide sequence ID" value="NZ_JBAKFF010000001.1"/>
</dbReference>
<evidence type="ECO:0000313" key="2">
    <source>
        <dbReference type="Proteomes" id="UP001556637"/>
    </source>
</evidence>